<dbReference type="SUPFAM" id="SSF53474">
    <property type="entry name" value="alpha/beta-Hydrolases"/>
    <property type="match status" value="1"/>
</dbReference>
<dbReference type="GO" id="GO:0003824">
    <property type="term" value="F:catalytic activity"/>
    <property type="evidence" value="ECO:0007669"/>
    <property type="project" value="UniProtKB-ARBA"/>
</dbReference>
<dbReference type="Gene3D" id="2.130.10.10">
    <property type="entry name" value="YVTN repeat-like/Quinoprotein amine dehydrogenase"/>
    <property type="match status" value="1"/>
</dbReference>
<dbReference type="Pfam" id="PF12697">
    <property type="entry name" value="Abhydrolase_6"/>
    <property type="match status" value="1"/>
</dbReference>
<evidence type="ECO:0000313" key="1">
    <source>
        <dbReference type="EMBL" id="SDD05674.1"/>
    </source>
</evidence>
<reference evidence="1 2" key="1">
    <citation type="submission" date="2016-10" db="EMBL/GenBank/DDBJ databases">
        <authorList>
            <person name="de Groot N.N."/>
        </authorList>
    </citation>
    <scope>NUCLEOTIDE SEQUENCE [LARGE SCALE GENOMIC DNA]</scope>
    <source>
        <strain evidence="1 2">CGMCC 4.5506</strain>
    </source>
</reference>
<sequence length="698" mass="72648">MKPRAAGGVLAALMLAALVLAPGTGTPARADTSDCVTRSLKPIAERQPVEGTVPVIFVHGINSDATTWDAPEDNTFPRQMARQDGITAWTFDYGFANPEWVTDPRIGPALGTAIDCLAEVSGHKVVLIGHSMGGLVSQVAVTEPAAGGGQVWQRVAEVITIATPYRGSLTLSAAQLGTHLVTNPKARVVMEALLATCTGITKVSDSNPCNIASVLRGPQGTALMYDSPEIAELPPWPPELPVRVFAGDIGLRVGVWFTDSEPVPVGDLAVTLDSAVAHHTIGEPRVLDCEATLLQKLDVGLFETPIPSKSLLTSPCNHLNIKTHQPLITEITERVGEIRTEQQSHEGRLAYATANDVRVWEARSGTSHAVAELPDGHTASGLAWSGSGSAIAWTTRSEKTGLAERIYRADVGTATRGKSVQSWPCESCGSVAFQGELLISAPEDGAAPLLRGYPADGSPPRDIPVRGLPPQDPELCEFTWCGVRLIGGTGSADGIMLAHASTGGGNFGGADRLVRVGEDGTVLAQYDAVGTFVPDDLVFSPDGGTVAYTAFEHLSACEESTSVVLLDLETGAVSTPDLPGPSEGTWVVSAWFDATGTAFAAFAATPTCAGEPAWEGTRIFRLGEDGDWGAADGGLAEATGEPLAIAQHAEASAVLSGARPEPFRVAGPGTLTVSHNGKQATVAEGVTHFGWSPAPAGR</sequence>
<accession>A0A222VRK9</accession>
<proteinExistence type="predicted"/>
<organism evidence="1 2">
    <name type="scientific">Prauserella marina</name>
    <dbReference type="NCBI Taxonomy" id="530584"/>
    <lineage>
        <taxon>Bacteria</taxon>
        <taxon>Bacillati</taxon>
        <taxon>Actinomycetota</taxon>
        <taxon>Actinomycetes</taxon>
        <taxon>Pseudonocardiales</taxon>
        <taxon>Pseudonocardiaceae</taxon>
        <taxon>Prauserella</taxon>
    </lineage>
</organism>
<dbReference type="InterPro" id="IPR029058">
    <property type="entry name" value="AB_hydrolase_fold"/>
</dbReference>
<dbReference type="RefSeq" id="WP_170140203.1">
    <property type="nucleotide sequence ID" value="NZ_CP016353.1"/>
</dbReference>
<protein>
    <submittedName>
        <fullName evidence="1">PGAP1-like protein</fullName>
    </submittedName>
</protein>
<keyword evidence="2" id="KW-1185">Reference proteome</keyword>
<dbReference type="STRING" id="530584.SAMN05421630_105372"/>
<dbReference type="EMBL" id="FMZE01000005">
    <property type="protein sequence ID" value="SDD05674.1"/>
    <property type="molecule type" value="Genomic_DNA"/>
</dbReference>
<name>A0A222VRK9_9PSEU</name>
<dbReference type="InterPro" id="IPR000073">
    <property type="entry name" value="AB_hydrolase_1"/>
</dbReference>
<evidence type="ECO:0000313" key="2">
    <source>
        <dbReference type="Proteomes" id="UP000199494"/>
    </source>
</evidence>
<dbReference type="InterPro" id="IPR015943">
    <property type="entry name" value="WD40/YVTN_repeat-like_dom_sf"/>
</dbReference>
<dbReference type="SUPFAM" id="SSF69322">
    <property type="entry name" value="Tricorn protease domain 2"/>
    <property type="match status" value="1"/>
</dbReference>
<dbReference type="Gene3D" id="3.40.50.1820">
    <property type="entry name" value="alpha/beta hydrolase"/>
    <property type="match status" value="1"/>
</dbReference>
<gene>
    <name evidence="1" type="ORF">SAMN05421630_105372</name>
</gene>
<dbReference type="AlphaFoldDB" id="A0A222VRK9"/>
<dbReference type="KEGG" id="pmad:BAY61_16620"/>
<dbReference type="Proteomes" id="UP000199494">
    <property type="component" value="Unassembled WGS sequence"/>
</dbReference>